<accession>A0A6N9U9Q3</accession>
<comment type="caution">
    <text evidence="3">The sequence shown here is derived from an EMBL/GenBank/DDBJ whole genome shotgun (WGS) entry which is preliminary data.</text>
</comment>
<dbReference type="InterPro" id="IPR043917">
    <property type="entry name" value="DUF5753"/>
</dbReference>
<gene>
    <name evidence="3" type="ORF">G3I29_29000</name>
</gene>
<dbReference type="EMBL" id="JAAGLQ010000616">
    <property type="protein sequence ID" value="NEA19439.1"/>
    <property type="molecule type" value="Genomic_DNA"/>
</dbReference>
<sequence>MKTGMAVPAPKKLDPTQSLTALYGSMLRKFRTKAGWTQRELGDRIPIAHSRIAQFELGNETPVPDVAQALDRLLKADGDLLDLWQHVVRTPIPDWARRYVNLEPQASKIRKYAAHSVPGLLQTEAYARELLGVARPSVGDELEKLLSARMARQRILGSESPPVLWVVLDEAVLLRTVDSPAVMREQLAHLLAAAEARNPITLQVLPFSAGAHPLLDGSATVLSFASRPDTAYLEGSHSGELIEHSVAVAEYALAFDYLQGLALSPRASAALIRSLLEDTNRDARFPSRSQRRRVAQVQLQQHAGRRLRRGR</sequence>
<dbReference type="Gene3D" id="1.10.260.40">
    <property type="entry name" value="lambda repressor-like DNA-binding domains"/>
    <property type="match status" value="1"/>
</dbReference>
<dbReference type="InterPro" id="IPR010982">
    <property type="entry name" value="Lambda_DNA-bd_dom_sf"/>
</dbReference>
<dbReference type="GO" id="GO:0003677">
    <property type="term" value="F:DNA binding"/>
    <property type="evidence" value="ECO:0007669"/>
    <property type="project" value="InterPro"/>
</dbReference>
<dbReference type="PROSITE" id="PS50943">
    <property type="entry name" value="HTH_CROC1"/>
    <property type="match status" value="1"/>
</dbReference>
<feature type="region of interest" description="Disordered" evidence="1">
    <location>
        <begin position="286"/>
        <end position="311"/>
    </location>
</feature>
<dbReference type="Pfam" id="PF19054">
    <property type="entry name" value="DUF5753"/>
    <property type="match status" value="1"/>
</dbReference>
<dbReference type="SUPFAM" id="SSF47413">
    <property type="entry name" value="lambda repressor-like DNA-binding domains"/>
    <property type="match status" value="1"/>
</dbReference>
<dbReference type="SMART" id="SM00530">
    <property type="entry name" value="HTH_XRE"/>
    <property type="match status" value="1"/>
</dbReference>
<feature type="domain" description="HTH cro/C1-type" evidence="2">
    <location>
        <begin position="27"/>
        <end position="81"/>
    </location>
</feature>
<reference evidence="3 4" key="1">
    <citation type="submission" date="2020-01" db="EMBL/GenBank/DDBJ databases">
        <title>Insect and environment-associated Actinomycetes.</title>
        <authorList>
            <person name="Currrie C."/>
            <person name="Chevrette M."/>
            <person name="Carlson C."/>
            <person name="Stubbendieck R."/>
            <person name="Wendt-Pienkowski E."/>
        </authorList>
    </citation>
    <scope>NUCLEOTIDE SEQUENCE [LARGE SCALE GENOMIC DNA]</scope>
    <source>
        <strain evidence="3 4">SID11342</strain>
    </source>
</reference>
<evidence type="ECO:0000259" key="2">
    <source>
        <dbReference type="PROSITE" id="PS50943"/>
    </source>
</evidence>
<evidence type="ECO:0000313" key="3">
    <source>
        <dbReference type="EMBL" id="NEA19439.1"/>
    </source>
</evidence>
<dbReference type="Pfam" id="PF13560">
    <property type="entry name" value="HTH_31"/>
    <property type="match status" value="1"/>
</dbReference>
<evidence type="ECO:0000256" key="1">
    <source>
        <dbReference type="SAM" id="MobiDB-lite"/>
    </source>
</evidence>
<organism evidence="3 4">
    <name type="scientific">Streptomyces halstedii</name>
    <dbReference type="NCBI Taxonomy" id="1944"/>
    <lineage>
        <taxon>Bacteria</taxon>
        <taxon>Bacillati</taxon>
        <taxon>Actinomycetota</taxon>
        <taxon>Actinomycetes</taxon>
        <taxon>Kitasatosporales</taxon>
        <taxon>Streptomycetaceae</taxon>
        <taxon>Streptomyces</taxon>
    </lineage>
</organism>
<proteinExistence type="predicted"/>
<protein>
    <submittedName>
        <fullName evidence="3">Helix-turn-helix transcriptional regulator</fullName>
    </submittedName>
</protein>
<evidence type="ECO:0000313" key="4">
    <source>
        <dbReference type="Proteomes" id="UP000471293"/>
    </source>
</evidence>
<dbReference type="AlphaFoldDB" id="A0A6N9U9Q3"/>
<dbReference type="CDD" id="cd00093">
    <property type="entry name" value="HTH_XRE"/>
    <property type="match status" value="1"/>
</dbReference>
<dbReference type="InterPro" id="IPR001387">
    <property type="entry name" value="Cro/C1-type_HTH"/>
</dbReference>
<dbReference type="Proteomes" id="UP000471293">
    <property type="component" value="Unassembled WGS sequence"/>
</dbReference>
<name>A0A6N9U9Q3_STRHA</name>